<organism evidence="2 3">
    <name type="scientific">Candidatus Gottesmanbacteria bacterium RIFCSPHIGHO2_01_FULL_39_10</name>
    <dbReference type="NCBI Taxonomy" id="1798375"/>
    <lineage>
        <taxon>Bacteria</taxon>
        <taxon>Candidatus Gottesmaniibacteriota</taxon>
    </lineage>
</organism>
<evidence type="ECO:0000313" key="2">
    <source>
        <dbReference type="EMBL" id="OGG14759.1"/>
    </source>
</evidence>
<accession>A0A1F5ZQM3</accession>
<keyword evidence="1" id="KW-0472">Membrane</keyword>
<feature type="transmembrane region" description="Helical" evidence="1">
    <location>
        <begin position="12"/>
        <end position="33"/>
    </location>
</feature>
<keyword evidence="1" id="KW-1133">Transmembrane helix</keyword>
<dbReference type="Proteomes" id="UP000177383">
    <property type="component" value="Unassembled WGS sequence"/>
</dbReference>
<reference evidence="2 3" key="1">
    <citation type="journal article" date="2016" name="Nat. Commun.">
        <title>Thousands of microbial genomes shed light on interconnected biogeochemical processes in an aquifer system.</title>
        <authorList>
            <person name="Anantharaman K."/>
            <person name="Brown C.T."/>
            <person name="Hug L.A."/>
            <person name="Sharon I."/>
            <person name="Castelle C.J."/>
            <person name="Probst A.J."/>
            <person name="Thomas B.C."/>
            <person name="Singh A."/>
            <person name="Wilkins M.J."/>
            <person name="Karaoz U."/>
            <person name="Brodie E.L."/>
            <person name="Williams K.H."/>
            <person name="Hubbard S.S."/>
            <person name="Banfield J.F."/>
        </authorList>
    </citation>
    <scope>NUCLEOTIDE SEQUENCE [LARGE SCALE GENOMIC DNA]</scope>
</reference>
<evidence type="ECO:0000313" key="3">
    <source>
        <dbReference type="Proteomes" id="UP000177383"/>
    </source>
</evidence>
<dbReference type="STRING" id="1798375.A2773_04050"/>
<gene>
    <name evidence="2" type="ORF">A2773_04050</name>
</gene>
<feature type="transmembrane region" description="Helical" evidence="1">
    <location>
        <begin position="39"/>
        <end position="57"/>
    </location>
</feature>
<evidence type="ECO:0000256" key="1">
    <source>
        <dbReference type="SAM" id="Phobius"/>
    </source>
</evidence>
<name>A0A1F5ZQM3_9BACT</name>
<comment type="caution">
    <text evidence="2">The sequence shown here is derived from an EMBL/GenBank/DDBJ whole genome shotgun (WGS) entry which is preliminary data.</text>
</comment>
<dbReference type="AlphaFoldDB" id="A0A1F5ZQM3"/>
<dbReference type="EMBL" id="MFJE01000012">
    <property type="protein sequence ID" value="OGG14759.1"/>
    <property type="molecule type" value="Genomic_DNA"/>
</dbReference>
<sequence length="107" mass="12733">MVQPRHKIRKPLRFQIVLSAILFWALLSLYIYMISPNSILAFMGFYMLVFLGLYFTFNILLARGRSLIWTLIILIFLFLRQMQFINIVTVILLLGIFVTMELMLRKK</sequence>
<protein>
    <recommendedName>
        <fullName evidence="4">Transporter</fullName>
    </recommendedName>
</protein>
<proteinExistence type="predicted"/>
<evidence type="ECO:0008006" key="4">
    <source>
        <dbReference type="Google" id="ProtNLM"/>
    </source>
</evidence>
<feature type="transmembrane region" description="Helical" evidence="1">
    <location>
        <begin position="85"/>
        <end position="104"/>
    </location>
</feature>
<keyword evidence="1" id="KW-0812">Transmembrane</keyword>